<evidence type="ECO:0000256" key="6">
    <source>
        <dbReference type="ARBA" id="ARBA00022553"/>
    </source>
</evidence>
<dbReference type="Gene3D" id="2.40.10.230">
    <property type="entry name" value="Probable tRNA pseudouridine synthase domain"/>
    <property type="match status" value="1"/>
</dbReference>
<feature type="region of interest" description="Disordered" evidence="9">
    <location>
        <begin position="407"/>
        <end position="436"/>
    </location>
</feature>
<comment type="caution">
    <text evidence="10">The sequence shown here is derived from an EMBL/GenBank/DDBJ whole genome shotgun (WGS) entry which is preliminary data.</text>
</comment>
<dbReference type="GO" id="GO:0005732">
    <property type="term" value="C:sno(s)RNA-containing ribonucleoprotein complex"/>
    <property type="evidence" value="ECO:0007669"/>
    <property type="project" value="InterPro"/>
</dbReference>
<sequence length="436" mass="48723">MSEGIDSNKVLEPADSVQDHAMTDMKKTAEEGRSQSCEITPAAASKVEESTDSEPAQKNGDEKVQQVEIDIEQIMGSKPESHPEVLVNKPLCADYRSESDSDTDSDSDSDSIDSETDSDSSSSESESDSSDNGNNKRKGENKQKREYMSDLPLSELPPVEKLTISVPEEECQEIGTISSIVDTLVVVPAYKNIPALDLDTVLFLEKGEVPLGKVFDVLGPVSEPVYIVRFNNKEEIAEKKIEKGMKVYCAPRTEYTSLVFVSELMKMKGSDASWRNNEEVPAECQDFSDDEAEIKFKKEQSAKNEEASSSSENKGNKKVKTQYQNNRQRMGPRQQRFNHPGARHPPPGAWRPGMQQQQQQPRNPFWSPGQPAYQYPPVYNPVPPPIYHQAASPYPQPYPYVPYMYHNPFVPPPPPPPNVGNRPNPSVPKPKNHQNE</sequence>
<evidence type="ECO:0000313" key="10">
    <source>
        <dbReference type="EMBL" id="KAL0269969.1"/>
    </source>
</evidence>
<evidence type="ECO:0000256" key="1">
    <source>
        <dbReference type="ARBA" id="ARBA00004123"/>
    </source>
</evidence>
<dbReference type="GO" id="GO:0043489">
    <property type="term" value="P:RNA stabilization"/>
    <property type="evidence" value="ECO:0007669"/>
    <property type="project" value="UniProtKB-ARBA"/>
</dbReference>
<accession>A0AAW2HJ51</accession>
<keyword evidence="5" id="KW-0698">rRNA processing</keyword>
<evidence type="ECO:0000256" key="8">
    <source>
        <dbReference type="ARBA" id="ARBA00023242"/>
    </source>
</evidence>
<reference evidence="10" key="1">
    <citation type="journal article" date="2024" name="Gigascience">
        <title>Chromosome-level genome of the poultry shaft louse Menopon gallinae provides insight into the host-switching and adaptive evolution of parasitic lice.</title>
        <authorList>
            <person name="Xu Y."/>
            <person name="Ma L."/>
            <person name="Liu S."/>
            <person name="Liang Y."/>
            <person name="Liu Q."/>
            <person name="He Z."/>
            <person name="Tian L."/>
            <person name="Duan Y."/>
            <person name="Cai W."/>
            <person name="Li H."/>
            <person name="Song F."/>
        </authorList>
    </citation>
    <scope>NUCLEOTIDE SEQUENCE</scope>
    <source>
        <strain evidence="10">Cailab_2023a</strain>
    </source>
</reference>
<protein>
    <recommendedName>
        <fullName evidence="3">H/ACA ribonucleoprotein complex non-core subunit NAF1</fullName>
    </recommendedName>
</protein>
<feature type="region of interest" description="Disordered" evidence="9">
    <location>
        <begin position="297"/>
        <end position="372"/>
    </location>
</feature>
<feature type="compositionally biased region" description="Acidic residues" evidence="9">
    <location>
        <begin position="100"/>
        <end position="118"/>
    </location>
</feature>
<proteinExistence type="inferred from homology"/>
<dbReference type="GO" id="GO:0003723">
    <property type="term" value="F:RNA binding"/>
    <property type="evidence" value="ECO:0007669"/>
    <property type="project" value="UniProtKB-KW"/>
</dbReference>
<evidence type="ECO:0000256" key="7">
    <source>
        <dbReference type="ARBA" id="ARBA00022884"/>
    </source>
</evidence>
<evidence type="ECO:0000256" key="3">
    <source>
        <dbReference type="ARBA" id="ARBA00021438"/>
    </source>
</evidence>
<keyword evidence="8" id="KW-0539">Nucleus</keyword>
<evidence type="ECO:0000256" key="5">
    <source>
        <dbReference type="ARBA" id="ARBA00022552"/>
    </source>
</evidence>
<dbReference type="InterPro" id="IPR009000">
    <property type="entry name" value="Transl_B-barrel_sf"/>
</dbReference>
<keyword evidence="7" id="KW-0694">RNA-binding</keyword>
<feature type="compositionally biased region" description="Pro residues" evidence="9">
    <location>
        <begin position="409"/>
        <end position="418"/>
    </location>
</feature>
<organism evidence="10">
    <name type="scientific">Menopon gallinae</name>
    <name type="common">poultry shaft louse</name>
    <dbReference type="NCBI Taxonomy" id="328185"/>
    <lineage>
        <taxon>Eukaryota</taxon>
        <taxon>Metazoa</taxon>
        <taxon>Ecdysozoa</taxon>
        <taxon>Arthropoda</taxon>
        <taxon>Hexapoda</taxon>
        <taxon>Insecta</taxon>
        <taxon>Pterygota</taxon>
        <taxon>Neoptera</taxon>
        <taxon>Paraneoptera</taxon>
        <taxon>Psocodea</taxon>
        <taxon>Troctomorpha</taxon>
        <taxon>Phthiraptera</taxon>
        <taxon>Amblycera</taxon>
        <taxon>Menoponidae</taxon>
        <taxon>Menopon</taxon>
    </lineage>
</organism>
<comment type="subcellular location">
    <subcellularLocation>
        <location evidence="1">Nucleus</location>
    </subcellularLocation>
</comment>
<evidence type="ECO:0000256" key="2">
    <source>
        <dbReference type="ARBA" id="ARBA00009801"/>
    </source>
</evidence>
<gene>
    <name evidence="10" type="ORF">PYX00_007532</name>
</gene>
<feature type="region of interest" description="Disordered" evidence="9">
    <location>
        <begin position="1"/>
        <end position="153"/>
    </location>
</feature>
<keyword evidence="4" id="KW-0690">Ribosome biogenesis</keyword>
<feature type="compositionally biased region" description="Basic and acidic residues" evidence="9">
    <location>
        <begin position="137"/>
        <end position="148"/>
    </location>
</feature>
<comment type="similarity">
    <text evidence="2">Belongs to the NAF1 family.</text>
</comment>
<dbReference type="PANTHER" id="PTHR31633">
    <property type="entry name" value="H/ACA RIBONUCLEOPROTEIN COMPLEX NON-CORE SUBUNIT NAF1"/>
    <property type="match status" value="1"/>
</dbReference>
<dbReference type="InterPro" id="IPR040309">
    <property type="entry name" value="Naf1"/>
</dbReference>
<dbReference type="InterPro" id="IPR038664">
    <property type="entry name" value="Gar1/Naf1_Cbf5-bd_sf"/>
</dbReference>
<dbReference type="GO" id="GO:0005634">
    <property type="term" value="C:nucleus"/>
    <property type="evidence" value="ECO:0007669"/>
    <property type="project" value="UniProtKB-SubCell"/>
</dbReference>
<feature type="compositionally biased region" description="Basic and acidic residues" evidence="9">
    <location>
        <begin position="17"/>
        <end position="33"/>
    </location>
</feature>
<evidence type="ECO:0000256" key="4">
    <source>
        <dbReference type="ARBA" id="ARBA00022517"/>
    </source>
</evidence>
<name>A0AAW2HJ51_9NEOP</name>
<dbReference type="GO" id="GO:0006364">
    <property type="term" value="P:rRNA processing"/>
    <property type="evidence" value="ECO:0007669"/>
    <property type="project" value="UniProtKB-KW"/>
</dbReference>
<dbReference type="GO" id="GO:0001522">
    <property type="term" value="P:pseudouridine synthesis"/>
    <property type="evidence" value="ECO:0007669"/>
    <property type="project" value="InterPro"/>
</dbReference>
<dbReference type="SUPFAM" id="SSF50447">
    <property type="entry name" value="Translation proteins"/>
    <property type="match status" value="1"/>
</dbReference>
<dbReference type="PANTHER" id="PTHR31633:SF1">
    <property type="entry name" value="H_ACA RIBONUCLEOPROTEIN COMPLEX NON-CORE SUBUNIT NAF1"/>
    <property type="match status" value="1"/>
</dbReference>
<dbReference type="FunFam" id="2.40.10.230:FF:000002">
    <property type="entry name" value="H/ACA ribonucleoprotein complex non-core subunit NAF1"/>
    <property type="match status" value="1"/>
</dbReference>
<dbReference type="InterPro" id="IPR007504">
    <property type="entry name" value="H/ACA_rnp_Gar1/Naf1"/>
</dbReference>
<dbReference type="AlphaFoldDB" id="A0AAW2HJ51"/>
<keyword evidence="6" id="KW-0597">Phosphoprotein</keyword>
<dbReference type="GO" id="GO:0000493">
    <property type="term" value="P:box H/ACA snoRNP assembly"/>
    <property type="evidence" value="ECO:0007669"/>
    <property type="project" value="InterPro"/>
</dbReference>
<dbReference type="EMBL" id="JARGDH010000004">
    <property type="protein sequence ID" value="KAL0269969.1"/>
    <property type="molecule type" value="Genomic_DNA"/>
</dbReference>
<feature type="compositionally biased region" description="Basic and acidic residues" evidence="9">
    <location>
        <begin position="297"/>
        <end position="306"/>
    </location>
</feature>
<dbReference type="Pfam" id="PF04410">
    <property type="entry name" value="Gar1"/>
    <property type="match status" value="1"/>
</dbReference>
<evidence type="ECO:0000256" key="9">
    <source>
        <dbReference type="SAM" id="MobiDB-lite"/>
    </source>
</evidence>